<dbReference type="Gene3D" id="3.20.20.80">
    <property type="entry name" value="Glycosidases"/>
    <property type="match status" value="1"/>
</dbReference>
<dbReference type="Pfam" id="PF00704">
    <property type="entry name" value="Glyco_hydro_18"/>
    <property type="match status" value="1"/>
</dbReference>
<dbReference type="Proteomes" id="UP000243799">
    <property type="component" value="Unassembled WGS sequence"/>
</dbReference>
<dbReference type="InterPro" id="IPR001223">
    <property type="entry name" value="Glyco_hydro18_cat"/>
</dbReference>
<accession>A0A1I0V7B0</accession>
<dbReference type="Pfam" id="PF01471">
    <property type="entry name" value="PG_binding_1"/>
    <property type="match status" value="2"/>
</dbReference>
<dbReference type="PANTHER" id="PTHR11177:SF317">
    <property type="entry name" value="CHITINASE 12-RELATED"/>
    <property type="match status" value="1"/>
</dbReference>
<dbReference type="GO" id="GO:0008843">
    <property type="term" value="F:endochitinase activity"/>
    <property type="evidence" value="ECO:0007669"/>
    <property type="project" value="UniProtKB-EC"/>
</dbReference>
<dbReference type="AlphaFoldDB" id="A0A1I0V7B0"/>
<evidence type="ECO:0000256" key="1">
    <source>
        <dbReference type="ARBA" id="ARBA00000822"/>
    </source>
</evidence>
<dbReference type="SMART" id="SM00636">
    <property type="entry name" value="Glyco_18"/>
    <property type="match status" value="1"/>
</dbReference>
<keyword evidence="10" id="KW-1185">Reference proteome</keyword>
<dbReference type="InterPro" id="IPR002477">
    <property type="entry name" value="Peptidoglycan-bd-like"/>
</dbReference>
<dbReference type="EMBL" id="FOKG01000001">
    <property type="protein sequence ID" value="SFA72239.1"/>
    <property type="molecule type" value="Genomic_DNA"/>
</dbReference>
<dbReference type="PROSITE" id="PS51910">
    <property type="entry name" value="GH18_2"/>
    <property type="match status" value="1"/>
</dbReference>
<dbReference type="PANTHER" id="PTHR11177">
    <property type="entry name" value="CHITINASE"/>
    <property type="match status" value="1"/>
</dbReference>
<dbReference type="InterPro" id="IPR011583">
    <property type="entry name" value="Chitinase_II/V-like_cat"/>
</dbReference>
<dbReference type="InterPro" id="IPR036365">
    <property type="entry name" value="PGBD-like_sf"/>
</dbReference>
<dbReference type="Gene3D" id="1.10.101.10">
    <property type="entry name" value="PGBD-like superfamily/PGBD"/>
    <property type="match status" value="2"/>
</dbReference>
<protein>
    <recommendedName>
        <fullName evidence="2">chitinase</fullName>
        <ecNumber evidence="2">3.2.1.14</ecNumber>
    </recommendedName>
</protein>
<reference evidence="10" key="1">
    <citation type="submission" date="2016-10" db="EMBL/GenBank/DDBJ databases">
        <authorList>
            <person name="Varghese N."/>
            <person name="Submissions S."/>
        </authorList>
    </citation>
    <scope>NUCLEOTIDE SEQUENCE [LARGE SCALE GENOMIC DNA]</scope>
    <source>
        <strain evidence="10">CGMCC 4.3568</strain>
    </source>
</reference>
<evidence type="ECO:0000256" key="2">
    <source>
        <dbReference type="ARBA" id="ARBA00012729"/>
    </source>
</evidence>
<dbReference type="RefSeq" id="WP_091667748.1">
    <property type="nucleotide sequence ID" value="NZ_FOKG01000001.1"/>
</dbReference>
<evidence type="ECO:0000256" key="7">
    <source>
        <dbReference type="SAM" id="SignalP"/>
    </source>
</evidence>
<keyword evidence="7" id="KW-0732">Signal</keyword>
<name>A0A1I0V7B0_9PSEU</name>
<organism evidence="9 10">
    <name type="scientific">Amycolatopsis marina</name>
    <dbReference type="NCBI Taxonomy" id="490629"/>
    <lineage>
        <taxon>Bacteria</taxon>
        <taxon>Bacillati</taxon>
        <taxon>Actinomycetota</taxon>
        <taxon>Actinomycetes</taxon>
        <taxon>Pseudonocardiales</taxon>
        <taxon>Pseudonocardiaceae</taxon>
        <taxon>Amycolatopsis</taxon>
    </lineage>
</organism>
<dbReference type="EC" id="3.2.1.14" evidence="2"/>
<dbReference type="GO" id="GO:0006032">
    <property type="term" value="P:chitin catabolic process"/>
    <property type="evidence" value="ECO:0007669"/>
    <property type="project" value="TreeGrafter"/>
</dbReference>
<feature type="domain" description="GH18" evidence="8">
    <location>
        <begin position="44"/>
        <end position="297"/>
    </location>
</feature>
<dbReference type="SUPFAM" id="SSF47090">
    <property type="entry name" value="PGBD-like"/>
    <property type="match status" value="2"/>
</dbReference>
<dbReference type="InterPro" id="IPR050314">
    <property type="entry name" value="Glycosyl_Hydrlase_18"/>
</dbReference>
<dbReference type="InterPro" id="IPR001579">
    <property type="entry name" value="Glyco_hydro_18_chit_AS"/>
</dbReference>
<evidence type="ECO:0000256" key="3">
    <source>
        <dbReference type="ARBA" id="ARBA00022801"/>
    </source>
</evidence>
<keyword evidence="4 5" id="KW-0326">Glycosidase</keyword>
<evidence type="ECO:0000313" key="9">
    <source>
        <dbReference type="EMBL" id="SFA72239.1"/>
    </source>
</evidence>
<comment type="catalytic activity">
    <reaction evidence="1">
        <text>Random endo-hydrolysis of N-acetyl-beta-D-glucosaminide (1-&gt;4)-beta-linkages in chitin and chitodextrins.</text>
        <dbReference type="EC" id="3.2.1.14"/>
    </reaction>
</comment>
<dbReference type="CDD" id="cd00598">
    <property type="entry name" value="GH18_chitinase-like"/>
    <property type="match status" value="1"/>
</dbReference>
<sequence>MSVRAGVRARLRQAVAMMAMAVTGAAMLQAVTPQIAQAAPAPARIALAYYPGWIQDELPPEEIDYSAWTHIMHFGIYPNSDGGLGWDNMEAQYPAEAVRAAHAAGRKINLVIGSDGVGARFQGATRPENLAVFIDNIVETVTTHGYDGVDIDWEEDLVEDRYIALIKGLSQALDRADPTLELTTDVITAFVSPAVAAEIADDVDWINVMSYWSWWRDELSAYTDAGIGANKLAVGIGLYTGTGDEEPYHDVTKERVAEKTAYATAGGHRGVLAWSLQHLDGQDDPRLMPLREYVGGQGKGCASVGLNYPAYPALTAGTSRAEVAAAQCLLAADGSYGGRATGTMDTGTVSATRRFQERTGLPVTGTVAARTWTALLAAGTTPLLRSGASGAAVSRLQRALNAVTTARLAVDGQFGPNTTSAVRGYQTSRGLGADGVVGAKTWAALQAGRVADGRSQSP</sequence>
<evidence type="ECO:0000256" key="5">
    <source>
        <dbReference type="RuleBase" id="RU000489"/>
    </source>
</evidence>
<evidence type="ECO:0000259" key="8">
    <source>
        <dbReference type="PROSITE" id="PS51910"/>
    </source>
</evidence>
<dbReference type="GO" id="GO:0005975">
    <property type="term" value="P:carbohydrate metabolic process"/>
    <property type="evidence" value="ECO:0007669"/>
    <property type="project" value="InterPro"/>
</dbReference>
<dbReference type="GO" id="GO:0005576">
    <property type="term" value="C:extracellular region"/>
    <property type="evidence" value="ECO:0007669"/>
    <property type="project" value="TreeGrafter"/>
</dbReference>
<keyword evidence="3 5" id="KW-0378">Hydrolase</keyword>
<evidence type="ECO:0000256" key="4">
    <source>
        <dbReference type="ARBA" id="ARBA00023295"/>
    </source>
</evidence>
<dbReference type="OrthoDB" id="9815928at2"/>
<proteinExistence type="inferred from homology"/>
<dbReference type="InterPro" id="IPR017853">
    <property type="entry name" value="GH"/>
</dbReference>
<dbReference type="SUPFAM" id="SSF51445">
    <property type="entry name" value="(Trans)glycosidases"/>
    <property type="match status" value="1"/>
</dbReference>
<gene>
    <name evidence="9" type="ORF">SAMN05216266_10153</name>
</gene>
<dbReference type="InterPro" id="IPR036366">
    <property type="entry name" value="PGBDSf"/>
</dbReference>
<dbReference type="STRING" id="490629.SAMN05216266_10153"/>
<dbReference type="PROSITE" id="PS01095">
    <property type="entry name" value="GH18_1"/>
    <property type="match status" value="1"/>
</dbReference>
<evidence type="ECO:0000256" key="6">
    <source>
        <dbReference type="RuleBase" id="RU004453"/>
    </source>
</evidence>
<feature type="chain" id="PRO_5017252859" description="chitinase" evidence="7">
    <location>
        <begin position="39"/>
        <end position="458"/>
    </location>
</feature>
<comment type="similarity">
    <text evidence="6">Belongs to the glycosyl hydrolase 18 family.</text>
</comment>
<dbReference type="GO" id="GO:0008061">
    <property type="term" value="F:chitin binding"/>
    <property type="evidence" value="ECO:0007669"/>
    <property type="project" value="InterPro"/>
</dbReference>
<feature type="signal peptide" evidence="7">
    <location>
        <begin position="1"/>
        <end position="38"/>
    </location>
</feature>
<evidence type="ECO:0000313" key="10">
    <source>
        <dbReference type="Proteomes" id="UP000243799"/>
    </source>
</evidence>